<dbReference type="HOGENOM" id="CLU_045150_0_0_1"/>
<keyword evidence="4" id="KW-1185">Reference proteome</keyword>
<accession>A0A0D2CCD5</accession>
<dbReference type="Proteomes" id="UP000054466">
    <property type="component" value="Unassembled WGS sequence"/>
</dbReference>
<keyword evidence="1" id="KW-0862">Zinc</keyword>
<dbReference type="GeneID" id="27343826"/>
<dbReference type="EMBL" id="KN847042">
    <property type="protein sequence ID" value="KIW28758.1"/>
    <property type="molecule type" value="Genomic_DNA"/>
</dbReference>
<sequence length="314" mass="34309">MAATNSGRAGKDIFLSPSNLISGFQLLRAFSRAMTRNQSQASVLDSIFEALSYFSDLEPSHQDKQQSPRPQGDSQLAHKNGVQRLPLSDQEKARPVFLTLHMLFPHELLPALDLLDRGLVTKFLVKHSAPEVDDQECVPQWGSSPGGTRSVLECSEAQLPAQRDVNGWEVFYVQSSSAMDKQISRPRFHPRGGNTSATVPFYEVRLDGWNCTCPAFSVSVFQSLNLQCDRDSGVFEDTTHLARISGSKSKIKDNWGFGGTATLEVATVPSCKHLVAAFLANAAPNLFTDTVKQSAVSREEAVAWGAGWSEHGGT</sequence>
<keyword evidence="1" id="KW-0479">Metal-binding</keyword>
<dbReference type="AlphaFoldDB" id="A0A0D2CCD5"/>
<feature type="domain" description="SWIM-type" evidence="2">
    <location>
        <begin position="202"/>
        <end position="282"/>
    </location>
</feature>
<dbReference type="InterPro" id="IPR007527">
    <property type="entry name" value="Znf_SWIM"/>
</dbReference>
<dbReference type="STRING" id="569365.A0A0D2CCD5"/>
<name>A0A0D2CCD5_9EURO</name>
<proteinExistence type="predicted"/>
<dbReference type="VEuPathDB" id="FungiDB:PV07_04632"/>
<evidence type="ECO:0000313" key="3">
    <source>
        <dbReference type="EMBL" id="KIW28758.1"/>
    </source>
</evidence>
<dbReference type="OrthoDB" id="5413281at2759"/>
<reference evidence="3 4" key="1">
    <citation type="submission" date="2015-01" db="EMBL/GenBank/DDBJ databases">
        <title>The Genome Sequence of Cladophialophora immunda CBS83496.</title>
        <authorList>
            <consortium name="The Broad Institute Genomics Platform"/>
            <person name="Cuomo C."/>
            <person name="de Hoog S."/>
            <person name="Gorbushina A."/>
            <person name="Stielow B."/>
            <person name="Teixiera M."/>
            <person name="Abouelleil A."/>
            <person name="Chapman S.B."/>
            <person name="Priest M."/>
            <person name="Young S.K."/>
            <person name="Wortman J."/>
            <person name="Nusbaum C."/>
            <person name="Birren B."/>
        </authorList>
    </citation>
    <scope>NUCLEOTIDE SEQUENCE [LARGE SCALE GENOMIC DNA]</scope>
    <source>
        <strain evidence="3 4">CBS 83496</strain>
    </source>
</reference>
<gene>
    <name evidence="3" type="ORF">PV07_04632</name>
</gene>
<organism evidence="3 4">
    <name type="scientific">Cladophialophora immunda</name>
    <dbReference type="NCBI Taxonomy" id="569365"/>
    <lineage>
        <taxon>Eukaryota</taxon>
        <taxon>Fungi</taxon>
        <taxon>Dikarya</taxon>
        <taxon>Ascomycota</taxon>
        <taxon>Pezizomycotina</taxon>
        <taxon>Eurotiomycetes</taxon>
        <taxon>Chaetothyriomycetidae</taxon>
        <taxon>Chaetothyriales</taxon>
        <taxon>Herpotrichiellaceae</taxon>
        <taxon>Cladophialophora</taxon>
    </lineage>
</organism>
<dbReference type="RefSeq" id="XP_016248974.1">
    <property type="nucleotide sequence ID" value="XM_016391455.1"/>
</dbReference>
<dbReference type="GO" id="GO:0008270">
    <property type="term" value="F:zinc ion binding"/>
    <property type="evidence" value="ECO:0007669"/>
    <property type="project" value="UniProtKB-KW"/>
</dbReference>
<evidence type="ECO:0000313" key="4">
    <source>
        <dbReference type="Proteomes" id="UP000054466"/>
    </source>
</evidence>
<evidence type="ECO:0000256" key="1">
    <source>
        <dbReference type="PROSITE-ProRule" id="PRU00325"/>
    </source>
</evidence>
<evidence type="ECO:0000259" key="2">
    <source>
        <dbReference type="PROSITE" id="PS50966"/>
    </source>
</evidence>
<dbReference type="PROSITE" id="PS50966">
    <property type="entry name" value="ZF_SWIM"/>
    <property type="match status" value="1"/>
</dbReference>
<keyword evidence="1" id="KW-0863">Zinc-finger</keyword>
<protein>
    <recommendedName>
        <fullName evidence="2">SWIM-type domain-containing protein</fullName>
    </recommendedName>
</protein>